<comment type="caution">
    <text evidence="1">The sequence shown here is derived from an EMBL/GenBank/DDBJ whole genome shotgun (WGS) entry which is preliminary data.</text>
</comment>
<keyword evidence="2" id="KW-1185">Reference proteome</keyword>
<evidence type="ECO:0000313" key="1">
    <source>
        <dbReference type="EMBL" id="EQA96825.1"/>
    </source>
</evidence>
<dbReference type="EMBL" id="ATIB01000088">
    <property type="protein sequence ID" value="EQA96825.1"/>
    <property type="molecule type" value="Genomic_DNA"/>
</dbReference>
<gene>
    <name evidence="1" type="ORF">L485_22345</name>
</gene>
<reference evidence="1 2" key="1">
    <citation type="journal article" date="2013" name="Genome Announc.">
        <title>Draft Genome Sequence of a Hexachlorocyclohexane-Degrading Bacterium, Sphingobium baderi Strain LL03T.</title>
        <authorList>
            <person name="Kaur J."/>
            <person name="Verma H."/>
            <person name="Tripathi C."/>
            <person name="Khurana J.P."/>
            <person name="Lal R."/>
        </authorList>
    </citation>
    <scope>NUCLEOTIDE SEQUENCE [LARGE SCALE GENOMIC DNA]</scope>
    <source>
        <strain evidence="1 2">LL03</strain>
    </source>
</reference>
<dbReference type="eggNOG" id="ENOG5033K9X">
    <property type="taxonomic scope" value="Bacteria"/>
</dbReference>
<dbReference type="Proteomes" id="UP000015524">
    <property type="component" value="Unassembled WGS sequence"/>
</dbReference>
<evidence type="ECO:0000313" key="2">
    <source>
        <dbReference type="Proteomes" id="UP000015524"/>
    </source>
</evidence>
<name>T0FZP0_9SPHN</name>
<protein>
    <submittedName>
        <fullName evidence="1">Uncharacterized protein</fullName>
    </submittedName>
</protein>
<dbReference type="AlphaFoldDB" id="T0FZP0"/>
<sequence>MAQGAIQIDEKRLAQVMERGLSSGGHFSFEDGVCAMEAAAYIAGEPHSDHPDCACPVITAFMISWNDSLNDEDRNRLILPLIVKTVGTRSTPEVEQRRAIMATDWLIRVHTPAWLRLAGLKGQADTLANLPEITGVEGFAPIRAPLEAIRKDAAAAGAAAGAAARDAARAAAGAAAGAAARDAARAAARAAAWDAAWAAARDAAWDAARAAAGAAARDAAWDAAGDAAWDAARAAARAAAGAALKPTVTELQASASDLIVRMCAVGA</sequence>
<accession>T0FZP0</accession>
<dbReference type="RefSeq" id="WP_021246992.1">
    <property type="nucleotide sequence ID" value="NZ_ATIB01000088.1"/>
</dbReference>
<dbReference type="PATRIC" id="fig|1114964.3.peg.4381"/>
<proteinExistence type="predicted"/>
<organism evidence="1 2">
    <name type="scientific">Sphingobium baderi LL03</name>
    <dbReference type="NCBI Taxonomy" id="1114964"/>
    <lineage>
        <taxon>Bacteria</taxon>
        <taxon>Pseudomonadati</taxon>
        <taxon>Pseudomonadota</taxon>
        <taxon>Alphaproteobacteria</taxon>
        <taxon>Sphingomonadales</taxon>
        <taxon>Sphingomonadaceae</taxon>
        <taxon>Sphingobium</taxon>
    </lineage>
</organism>